<sequence length="228" mass="25850">MKKLILLVALVLETLLLPAQELDGVWMATDTSLHNLTTTTKHDSGVILLDFDKGLIGNMANSTNEPLITNRKKNKIKVTGIKGKLKVISIDNDQLVLKGAKGTTSVFKKLDLSHALELEPKELNTYLIEQHCGEIQGIQGRFTKERFFLDKAEKEKLKRKQYINFTDKANGYWYFRKINGNTFLIITVDQKSPENIFQVKSLTLKGFDVIQLQNTNRISNLSLLKTCL</sequence>
<name>A0ABX1GLN5_9FLAO</name>
<keyword evidence="3" id="KW-1185">Reference proteome</keyword>
<dbReference type="Proteomes" id="UP000718451">
    <property type="component" value="Unassembled WGS sequence"/>
</dbReference>
<comment type="caution">
    <text evidence="2">The sequence shown here is derived from an EMBL/GenBank/DDBJ whole genome shotgun (WGS) entry which is preliminary data.</text>
</comment>
<evidence type="ECO:0008006" key="4">
    <source>
        <dbReference type="Google" id="ProtNLM"/>
    </source>
</evidence>
<evidence type="ECO:0000256" key="1">
    <source>
        <dbReference type="SAM" id="SignalP"/>
    </source>
</evidence>
<evidence type="ECO:0000313" key="3">
    <source>
        <dbReference type="Proteomes" id="UP000718451"/>
    </source>
</evidence>
<evidence type="ECO:0000313" key="2">
    <source>
        <dbReference type="EMBL" id="NKI30818.1"/>
    </source>
</evidence>
<keyword evidence="1" id="KW-0732">Signal</keyword>
<feature type="chain" id="PRO_5046050160" description="Lipocalin-like domain-containing protein" evidence="1">
    <location>
        <begin position="20"/>
        <end position="228"/>
    </location>
</feature>
<proteinExistence type="predicted"/>
<organism evidence="2 3">
    <name type="scientific">Croceivirga thetidis</name>
    <dbReference type="NCBI Taxonomy" id="2721623"/>
    <lineage>
        <taxon>Bacteria</taxon>
        <taxon>Pseudomonadati</taxon>
        <taxon>Bacteroidota</taxon>
        <taxon>Flavobacteriia</taxon>
        <taxon>Flavobacteriales</taxon>
        <taxon>Flavobacteriaceae</taxon>
        <taxon>Croceivirga</taxon>
    </lineage>
</organism>
<feature type="signal peptide" evidence="1">
    <location>
        <begin position="1"/>
        <end position="19"/>
    </location>
</feature>
<gene>
    <name evidence="2" type="ORF">HCU67_02610</name>
</gene>
<dbReference type="EMBL" id="JAAWWL010000001">
    <property type="protein sequence ID" value="NKI30818.1"/>
    <property type="molecule type" value="Genomic_DNA"/>
</dbReference>
<accession>A0ABX1GLN5</accession>
<reference evidence="2 3" key="1">
    <citation type="submission" date="2020-04" db="EMBL/GenBank/DDBJ databases">
        <authorList>
            <person name="Yoon J."/>
        </authorList>
    </citation>
    <scope>NUCLEOTIDE SEQUENCE [LARGE SCALE GENOMIC DNA]</scope>
    <source>
        <strain evidence="2 3">DJ-13</strain>
    </source>
</reference>
<dbReference type="RefSeq" id="WP_168551047.1">
    <property type="nucleotide sequence ID" value="NZ_JAAWWL010000001.1"/>
</dbReference>
<protein>
    <recommendedName>
        <fullName evidence="4">Lipocalin-like domain-containing protein</fullName>
    </recommendedName>
</protein>